<feature type="transmembrane region" description="Helical" evidence="6">
    <location>
        <begin position="162"/>
        <end position="184"/>
    </location>
</feature>
<dbReference type="KEGG" id="halh:HTSR_0236"/>
<dbReference type="RefSeq" id="WP_070364205.1">
    <property type="nucleotide sequence ID" value="NZ_CP016070.1"/>
</dbReference>
<keyword evidence="3 6" id="KW-0812">Transmembrane</keyword>
<dbReference type="KEGG" id="hhsr:HSR6_0223"/>
<feature type="transmembrane region" description="Helical" evidence="6">
    <location>
        <begin position="20"/>
        <end position="39"/>
    </location>
</feature>
<dbReference type="GeneID" id="30416748"/>
<dbReference type="Pfam" id="PF09335">
    <property type="entry name" value="VTT_dom"/>
    <property type="match status" value="1"/>
</dbReference>
<evidence type="ECO:0000256" key="2">
    <source>
        <dbReference type="ARBA" id="ARBA00022475"/>
    </source>
</evidence>
<evidence type="ECO:0000256" key="3">
    <source>
        <dbReference type="ARBA" id="ARBA00022692"/>
    </source>
</evidence>
<dbReference type="EMBL" id="CP016804">
    <property type="protein sequence ID" value="APE94691.1"/>
    <property type="molecule type" value="Genomic_DNA"/>
</dbReference>
<accession>A0A1D8S243</accession>
<evidence type="ECO:0000313" key="9">
    <source>
        <dbReference type="EMBL" id="APE94691.1"/>
    </source>
</evidence>
<accession>A0A1J1AA90</accession>
<feature type="transmembrane region" description="Helical" evidence="6">
    <location>
        <begin position="59"/>
        <end position="80"/>
    </location>
</feature>
<evidence type="ECO:0000256" key="6">
    <source>
        <dbReference type="SAM" id="Phobius"/>
    </source>
</evidence>
<dbReference type="Proteomes" id="UP000185608">
    <property type="component" value="Chromosome"/>
</dbReference>
<protein>
    <recommendedName>
        <fullName evidence="7">VTT domain-containing protein</fullName>
    </recommendedName>
</protein>
<feature type="domain" description="VTT" evidence="7">
    <location>
        <begin position="80"/>
        <end position="196"/>
    </location>
</feature>
<reference evidence="9" key="3">
    <citation type="journal article" date="2017" name="ISME J.">
        <title>Discovery of anaerobic lithoheterotrophic haloarchaea, ubiquitous in hypersaline habitats.</title>
        <authorList>
            <person name="Sorokin D.Y."/>
            <person name="Messina E."/>
            <person name="Smedile F."/>
            <person name="Roman P."/>
            <person name="Damste J.S.S."/>
            <person name="Ciordia S."/>
            <person name="Mena M.C."/>
            <person name="Ferrer M."/>
            <person name="Golyshin P.N."/>
            <person name="Kublanov I.V."/>
            <person name="Samarov N.I."/>
            <person name="Toshchakov S.V."/>
            <person name="La Cono V."/>
            <person name="Yakimov M.M."/>
        </authorList>
    </citation>
    <scope>NUCLEOTIDE SEQUENCE</scope>
    <source>
        <strain evidence="9">HSR6</strain>
    </source>
</reference>
<evidence type="ECO:0000313" key="10">
    <source>
        <dbReference type="Proteomes" id="UP000185608"/>
    </source>
</evidence>
<dbReference type="AlphaFoldDB" id="A0A1D8S243"/>
<dbReference type="InterPro" id="IPR032816">
    <property type="entry name" value="VTT_dom"/>
</dbReference>
<comment type="subcellular location">
    <subcellularLocation>
        <location evidence="1">Cell membrane</location>
        <topology evidence="1">Multi-pass membrane protein</topology>
    </subcellularLocation>
</comment>
<keyword evidence="4 6" id="KW-1133">Transmembrane helix</keyword>
<dbReference type="STRING" id="1873524.HSR6_0223"/>
<evidence type="ECO:0000256" key="4">
    <source>
        <dbReference type="ARBA" id="ARBA00022989"/>
    </source>
</evidence>
<reference evidence="11" key="2">
    <citation type="submission" date="2016-08" db="EMBL/GenBank/DDBJ databases">
        <title>Discovery of first anaerobic lithoheterotrophic haloarchae widely represented in hypersaline habitats.</title>
        <authorList>
            <person name="Sorokin D.Y."/>
            <person name="Kublanov I.V."/>
            <person name="Roman P."/>
            <person name="Sinninghe Damste J.S."/>
            <person name="Golyshin P.N."/>
            <person name="Rojo D."/>
            <person name="Ciordia S."/>
            <person name="Mena Md.C."/>
            <person name="Ferrer M."/>
            <person name="Smedile F."/>
            <person name="Messina E."/>
            <person name="La Cono V."/>
            <person name="Yakimov M.M."/>
        </authorList>
    </citation>
    <scope>NUCLEOTIDE SEQUENCE [LARGE SCALE GENOMIC DNA]</scope>
    <source>
        <strain evidence="11">HSR6</strain>
    </source>
</reference>
<keyword evidence="5 6" id="KW-0472">Membrane</keyword>
<dbReference type="PANTHER" id="PTHR12677:SF59">
    <property type="entry name" value="GOLGI APPARATUS MEMBRANE PROTEIN TVP38-RELATED"/>
    <property type="match status" value="1"/>
</dbReference>
<sequence>MSDRGPVLPPIFVSPRARWIAILSLLALLVLAGVGLVLFDYSFGSMLDAQTVRETVESFGLLAPLVFILIQATQVVVAPIPGQVLALAGGYAFGPVLGTIYSLIGATIGSAVAFGLSRRFGRPAVKRLVHPLTLEMVDGFLEDHGRLAVFLVFLVPGLPDDALCFVCGLTPLPLSHLVVLSTIGRIPGYAMLSLAGGRLATNRPLEAILIIVLIAVLAALAYSQRERLLEFSR</sequence>
<name>A0A1D8S243_9EURY</name>
<dbReference type="InterPro" id="IPR015414">
    <property type="entry name" value="TMEM64"/>
</dbReference>
<reference evidence="8 10" key="1">
    <citation type="submission" date="2016-06" db="EMBL/GenBank/DDBJ databases">
        <title>Discovery of anaerobic lithoheterotrophic haloarchaeon capable of sulfur respiration by hydrogen and formate.</title>
        <authorList>
            <person name="Sorokin D.Y."/>
            <person name="Kublanov I.V."/>
            <person name="Roman P."/>
            <person name="Sinninghe Damste J.S."/>
            <person name="Golyshin P.N."/>
            <person name="Rojo D."/>
            <person name="Ciordia S."/>
            <person name="Mena Md.C."/>
            <person name="Ferrer M."/>
            <person name="Smedile F."/>
            <person name="Messina E."/>
            <person name="La Cono V."/>
            <person name="Yakimov M.M."/>
        </authorList>
    </citation>
    <scope>NUCLEOTIDE SEQUENCE [LARGE SCALE GENOMIC DNA]</scope>
    <source>
        <strain evidence="8 10">HTSR1</strain>
    </source>
</reference>
<dbReference type="OrthoDB" id="235837at2157"/>
<organism evidence="8 10">
    <name type="scientific">Halodesulfurarchaeum formicicum</name>
    <dbReference type="NCBI Taxonomy" id="1873524"/>
    <lineage>
        <taxon>Archaea</taxon>
        <taxon>Methanobacteriati</taxon>
        <taxon>Methanobacteriota</taxon>
        <taxon>Stenosarchaea group</taxon>
        <taxon>Halobacteria</taxon>
        <taxon>Halobacteriales</taxon>
        <taxon>Halobacteriaceae</taxon>
        <taxon>Halodesulfurarchaeum</taxon>
    </lineage>
</organism>
<keyword evidence="11" id="KW-1185">Reference proteome</keyword>
<evidence type="ECO:0000313" key="8">
    <source>
        <dbReference type="EMBL" id="AOW79438.1"/>
    </source>
</evidence>
<gene>
    <name evidence="9" type="ORF">HSR6_0223</name>
    <name evidence="8" type="ORF">HTSR_0236</name>
</gene>
<feature type="transmembrane region" description="Helical" evidence="6">
    <location>
        <begin position="92"/>
        <end position="117"/>
    </location>
</feature>
<dbReference type="GO" id="GO:0005886">
    <property type="term" value="C:plasma membrane"/>
    <property type="evidence" value="ECO:0007669"/>
    <property type="project" value="UniProtKB-SubCell"/>
</dbReference>
<evidence type="ECO:0000259" key="7">
    <source>
        <dbReference type="Pfam" id="PF09335"/>
    </source>
</evidence>
<feature type="transmembrane region" description="Helical" evidence="6">
    <location>
        <begin position="204"/>
        <end position="223"/>
    </location>
</feature>
<keyword evidence="2" id="KW-1003">Cell membrane</keyword>
<evidence type="ECO:0000256" key="5">
    <source>
        <dbReference type="ARBA" id="ARBA00023136"/>
    </source>
</evidence>
<evidence type="ECO:0000256" key="1">
    <source>
        <dbReference type="ARBA" id="ARBA00004651"/>
    </source>
</evidence>
<dbReference type="PANTHER" id="PTHR12677">
    <property type="entry name" value="GOLGI APPARATUS MEMBRANE PROTEIN TVP38-RELATED"/>
    <property type="match status" value="1"/>
</dbReference>
<evidence type="ECO:0000313" key="11">
    <source>
        <dbReference type="Proteomes" id="UP000186165"/>
    </source>
</evidence>
<proteinExistence type="predicted"/>
<dbReference type="Proteomes" id="UP000186165">
    <property type="component" value="Chromosome"/>
</dbReference>
<dbReference type="EMBL" id="CP016070">
    <property type="protein sequence ID" value="AOW79438.1"/>
    <property type="molecule type" value="Genomic_DNA"/>
</dbReference>